<proteinExistence type="predicted"/>
<reference evidence="1 2" key="1">
    <citation type="submission" date="2019-09" db="EMBL/GenBank/DDBJ databases">
        <title>Isolation and complete genome sequencing of Methylocystis species.</title>
        <authorList>
            <person name="Rumah B.L."/>
            <person name="Stead C.E."/>
            <person name="Stevens B.C."/>
            <person name="Minton N.P."/>
            <person name="Grosse-Honebrink A."/>
            <person name="Zhang Y."/>
        </authorList>
    </citation>
    <scope>NUCLEOTIDE SEQUENCE [LARGE SCALE GENOMIC DNA]</scope>
    <source>
        <strain evidence="1 2">BRCS2</strain>
    </source>
</reference>
<dbReference type="EMBL" id="CP044331">
    <property type="protein sequence ID" value="QGM99212.1"/>
    <property type="molecule type" value="Genomic_DNA"/>
</dbReference>
<organism evidence="1 2">
    <name type="scientific">Methylocystis parvus</name>
    <dbReference type="NCBI Taxonomy" id="134"/>
    <lineage>
        <taxon>Bacteria</taxon>
        <taxon>Pseudomonadati</taxon>
        <taxon>Pseudomonadota</taxon>
        <taxon>Alphaproteobacteria</taxon>
        <taxon>Hyphomicrobiales</taxon>
        <taxon>Methylocystaceae</taxon>
        <taxon>Methylocystis</taxon>
    </lineage>
</organism>
<name>A0A6B8MBR2_9HYPH</name>
<evidence type="ECO:0000313" key="2">
    <source>
        <dbReference type="Proteomes" id="UP000422569"/>
    </source>
</evidence>
<sequence>MSQPIIEFWNETPNPVVNLMPPSTGSAVVYDPGKTVRGLLNTAEIWDSPYEQAIMGCGNAVTGPGGFFWVWDNLNGAILYQPAGVREPQLLTRYNGNSGIIMIYTAQGRLSGRQA</sequence>
<protein>
    <submittedName>
        <fullName evidence="1">Uncharacterized protein</fullName>
    </submittedName>
</protein>
<keyword evidence="2" id="KW-1185">Reference proteome</keyword>
<gene>
    <name evidence="1" type="ORF">F7D14_18130</name>
</gene>
<accession>A0A6B8MBR2</accession>
<evidence type="ECO:0000313" key="1">
    <source>
        <dbReference type="EMBL" id="QGM99212.1"/>
    </source>
</evidence>
<dbReference type="AlphaFoldDB" id="A0A6B8MBR2"/>
<dbReference type="Proteomes" id="UP000422569">
    <property type="component" value="Chromosome"/>
</dbReference>
<dbReference type="KEGG" id="mpar:F7D14_18130"/>
<dbReference type="RefSeq" id="WP_016918924.1">
    <property type="nucleotide sequence ID" value="NZ_CP044331.1"/>
</dbReference>